<proteinExistence type="predicted"/>
<feature type="transmembrane region" description="Helical" evidence="1">
    <location>
        <begin position="36"/>
        <end position="54"/>
    </location>
</feature>
<evidence type="ECO:0000313" key="2">
    <source>
        <dbReference type="EMBL" id="UTF54128.1"/>
    </source>
</evidence>
<dbReference type="KEGG" id="sawl:NGM29_02255"/>
<dbReference type="EMBL" id="CP100355">
    <property type="protein sequence ID" value="UTF54128.1"/>
    <property type="molecule type" value="Genomic_DNA"/>
</dbReference>
<keyword evidence="1" id="KW-1133">Transmembrane helix</keyword>
<evidence type="ECO:0000256" key="1">
    <source>
        <dbReference type="SAM" id="Phobius"/>
    </source>
</evidence>
<feature type="transmembrane region" description="Helical" evidence="1">
    <location>
        <begin position="105"/>
        <end position="128"/>
    </location>
</feature>
<gene>
    <name evidence="2" type="ORF">NGM29_02255</name>
</gene>
<keyword evidence="1" id="KW-0472">Membrane</keyword>
<dbReference type="AlphaFoldDB" id="A0A9E7NBW4"/>
<dbReference type="RefSeq" id="WP_254158633.1">
    <property type="nucleotide sequence ID" value="NZ_CP100355.1"/>
</dbReference>
<dbReference type="GeneID" id="73288831"/>
<protein>
    <submittedName>
        <fullName evidence="2">DUF1467 domain-containing protein</fullName>
    </submittedName>
</protein>
<evidence type="ECO:0000313" key="3">
    <source>
        <dbReference type="Proteomes" id="UP001056855"/>
    </source>
</evidence>
<keyword evidence="1" id="KW-0812">Transmembrane</keyword>
<sequence length="149" mass="15324">MPTRLLESTRFVTVMSATLVAAGVAISSGLTPSVRSLAALCLVSVGLAGVAIEVSERPLEGVHRAAVRWWAVAFVAFLPYGLVAAPSSEGATAVANSLSGTIPLVAFEVGAGSAFLCAIAVTTLYAMARYGVHPGRPRPEERILAEGDD</sequence>
<organism evidence="2 3">
    <name type="scientific">Natronosalvus rutilus</name>
    <dbReference type="NCBI Taxonomy" id="2953753"/>
    <lineage>
        <taxon>Archaea</taxon>
        <taxon>Methanobacteriati</taxon>
        <taxon>Methanobacteriota</taxon>
        <taxon>Stenosarchaea group</taxon>
        <taxon>Halobacteria</taxon>
        <taxon>Halobacteriales</taxon>
        <taxon>Natrialbaceae</taxon>
        <taxon>Natronosalvus</taxon>
    </lineage>
</organism>
<accession>A0A9E7NBW4</accession>
<feature type="transmembrane region" description="Helical" evidence="1">
    <location>
        <begin position="12"/>
        <end position="30"/>
    </location>
</feature>
<reference evidence="2" key="1">
    <citation type="submission" date="2022-06" db="EMBL/GenBank/DDBJ databases">
        <title>Diverse halophilic archaea isolated from saline environments.</title>
        <authorList>
            <person name="Cui H.-L."/>
        </authorList>
    </citation>
    <scope>NUCLEOTIDE SEQUENCE</scope>
    <source>
        <strain evidence="2">WLHS1</strain>
    </source>
</reference>
<feature type="transmembrane region" description="Helical" evidence="1">
    <location>
        <begin position="66"/>
        <end position="85"/>
    </location>
</feature>
<dbReference type="Proteomes" id="UP001056855">
    <property type="component" value="Chromosome"/>
</dbReference>
<name>A0A9E7NBW4_9EURY</name>
<keyword evidence="3" id="KW-1185">Reference proteome</keyword>